<sequence>MGSRPPDLYNRRLLERRRKELLALGQMLLERRRDPTYVLVLRPRGVVPLTEKVPTKDLPDEVETAESTLVAEYQTLGVRVKVTLQPFHHESELLELDGREFSSWADTYGHCRAYHTQPDDRYGRVSTTPQRTCLRIRRMTHEEEDEPPGFLAGFSTARNKPRPCHPPPGPDRLGERDVDRAYDWTPHMDRNMDLHIPPDYWKEAYPRSLRYLKPDLTLPLAPAG</sequence>
<evidence type="ECO:0000256" key="1">
    <source>
        <dbReference type="SAM" id="MobiDB-lite"/>
    </source>
</evidence>
<dbReference type="EMBL" id="MLQL01000016">
    <property type="protein sequence ID" value="OQE20770.1"/>
    <property type="molecule type" value="Genomic_DNA"/>
</dbReference>
<protein>
    <submittedName>
        <fullName evidence="2">Uncharacterized protein</fullName>
    </submittedName>
</protein>
<dbReference type="Proteomes" id="UP000191342">
    <property type="component" value="Unassembled WGS sequence"/>
</dbReference>
<feature type="region of interest" description="Disordered" evidence="1">
    <location>
        <begin position="141"/>
        <end position="176"/>
    </location>
</feature>
<evidence type="ECO:0000313" key="2">
    <source>
        <dbReference type="EMBL" id="OQE20770.1"/>
    </source>
</evidence>
<evidence type="ECO:0000313" key="3">
    <source>
        <dbReference type="Proteomes" id="UP000191342"/>
    </source>
</evidence>
<proteinExistence type="predicted"/>
<name>A0A1V6T4D4_9EURO</name>
<dbReference type="OrthoDB" id="4366783at2759"/>
<dbReference type="AlphaFoldDB" id="A0A1V6T4D4"/>
<keyword evidence="3" id="KW-1185">Reference proteome</keyword>
<gene>
    <name evidence="2" type="ORF">PENFLA_c016G01716</name>
</gene>
<organism evidence="2 3">
    <name type="scientific">Penicillium flavigenum</name>
    <dbReference type="NCBI Taxonomy" id="254877"/>
    <lineage>
        <taxon>Eukaryota</taxon>
        <taxon>Fungi</taxon>
        <taxon>Dikarya</taxon>
        <taxon>Ascomycota</taxon>
        <taxon>Pezizomycotina</taxon>
        <taxon>Eurotiomycetes</taxon>
        <taxon>Eurotiomycetidae</taxon>
        <taxon>Eurotiales</taxon>
        <taxon>Aspergillaceae</taxon>
        <taxon>Penicillium</taxon>
    </lineage>
</organism>
<comment type="caution">
    <text evidence="2">The sequence shown here is derived from an EMBL/GenBank/DDBJ whole genome shotgun (WGS) entry which is preliminary data.</text>
</comment>
<reference evidence="3" key="1">
    <citation type="journal article" date="2017" name="Nat. Microbiol.">
        <title>Global analysis of biosynthetic gene clusters reveals vast potential of secondary metabolite production in Penicillium species.</title>
        <authorList>
            <person name="Nielsen J.C."/>
            <person name="Grijseels S."/>
            <person name="Prigent S."/>
            <person name="Ji B."/>
            <person name="Dainat J."/>
            <person name="Nielsen K.F."/>
            <person name="Frisvad J.C."/>
            <person name="Workman M."/>
            <person name="Nielsen J."/>
        </authorList>
    </citation>
    <scope>NUCLEOTIDE SEQUENCE [LARGE SCALE GENOMIC DNA]</scope>
    <source>
        <strain evidence="3">IBT 14082</strain>
    </source>
</reference>
<accession>A0A1V6T4D4</accession>